<reference evidence="1" key="2">
    <citation type="submission" date="2006-01" db="EMBL/GenBank/DDBJ databases">
        <authorList>
            <person name="Genoscope"/>
        </authorList>
    </citation>
    <scope>NUCLEOTIDE SEQUENCE</scope>
</reference>
<reference evidence="1" key="1">
    <citation type="journal article" date="2006" name="Nature">
        <title>Deciphering the evolution and metabolism of an anammox bacterium from a community genome.</title>
        <authorList>
            <person name="Strous M."/>
            <person name="Pelletier E."/>
            <person name="Mangenot S."/>
            <person name="Rattei T."/>
            <person name="Lehner A."/>
            <person name="Taylor M.W."/>
            <person name="Horn M."/>
            <person name="Daims H."/>
            <person name="Bartol-Mavel D."/>
            <person name="Wincker P."/>
            <person name="Barbe V."/>
            <person name="Fonknechten N."/>
            <person name="Vallenet D."/>
            <person name="Segurens B."/>
            <person name="Schenowitz-Truong C."/>
            <person name="Medigue C."/>
            <person name="Collingro A."/>
            <person name="Snel B."/>
            <person name="Dutilh B.E."/>
            <person name="OpDenCamp H.J.M."/>
            <person name="vanDerDrift C."/>
            <person name="Cirpus I."/>
            <person name="vanDePas-Schoonen K.T."/>
            <person name="Harhangi H.R."/>
            <person name="vanNiftrik L."/>
            <person name="Schmid M."/>
            <person name="Keltjens J."/>
            <person name="vanDeVossenberg J."/>
            <person name="Kartal B."/>
            <person name="Meier H."/>
            <person name="Frishman D."/>
            <person name="Huynen M.A."/>
            <person name="Mewes H."/>
            <person name="Weissenbach J."/>
            <person name="Jetten M.S.M."/>
            <person name="Wagner M."/>
            <person name="LePaslier D."/>
        </authorList>
    </citation>
    <scope>NUCLEOTIDE SEQUENCE</scope>
</reference>
<accession>Q1PWP5</accession>
<sequence>MLSVWELNMNLKERLNHKLYIQVLRQMSPEKRLLKAFELSEFTRQLFIHGLQKRFPHLSDEEFQKILLKRIDKCHNRNY</sequence>
<gene>
    <name evidence="1" type="ORF">kustc0900</name>
</gene>
<name>Q1PWP5_KUEST</name>
<organism evidence="1">
    <name type="scientific">Kuenenia stuttgartiensis</name>
    <dbReference type="NCBI Taxonomy" id="174633"/>
    <lineage>
        <taxon>Bacteria</taxon>
        <taxon>Pseudomonadati</taxon>
        <taxon>Planctomycetota</taxon>
        <taxon>Candidatus Brocadiia</taxon>
        <taxon>Candidatus Brocadiales</taxon>
        <taxon>Candidatus Brocadiaceae</taxon>
        <taxon>Candidatus Kuenenia</taxon>
    </lineage>
</organism>
<evidence type="ECO:0000313" key="1">
    <source>
        <dbReference type="EMBL" id="CAJ71645.1"/>
    </source>
</evidence>
<dbReference type="AlphaFoldDB" id="Q1PWP5"/>
<protein>
    <submittedName>
        <fullName evidence="1">Uncharacterized protein</fullName>
    </submittedName>
</protein>
<dbReference type="EMBL" id="CT573073">
    <property type="protein sequence ID" value="CAJ71645.1"/>
    <property type="molecule type" value="Genomic_DNA"/>
</dbReference>
<proteinExistence type="predicted"/>